<evidence type="ECO:0008006" key="3">
    <source>
        <dbReference type="Google" id="ProtNLM"/>
    </source>
</evidence>
<dbReference type="EMBL" id="JAFJMO010000005">
    <property type="protein sequence ID" value="KAJ8276264.1"/>
    <property type="molecule type" value="Genomic_DNA"/>
</dbReference>
<dbReference type="Proteomes" id="UP001152803">
    <property type="component" value="Unassembled WGS sequence"/>
</dbReference>
<protein>
    <recommendedName>
        <fullName evidence="3">Actin-binding LIM protein 3</fullName>
    </recommendedName>
</protein>
<dbReference type="GO" id="GO:0060271">
    <property type="term" value="P:cilium assembly"/>
    <property type="evidence" value="ECO:0007669"/>
    <property type="project" value="TreeGrafter"/>
</dbReference>
<dbReference type="PANTHER" id="PTHR24213">
    <property type="entry name" value="ACTIN-BINDING LIM PROTEIN"/>
    <property type="match status" value="1"/>
</dbReference>
<name>A0A9Q1DPI7_CONCO</name>
<keyword evidence="2" id="KW-1185">Reference proteome</keyword>
<dbReference type="AlphaFoldDB" id="A0A9Q1DPI7"/>
<sequence>MKCLGFKLDVNCNRQAVKGAVPYQHGPYGDGRGSGPAPIRCVRCREVCKGEVVRVQSAHFHVKCFTCQVAAASLPGLQRPWMGFQAAI</sequence>
<evidence type="ECO:0000313" key="2">
    <source>
        <dbReference type="Proteomes" id="UP001152803"/>
    </source>
</evidence>
<organism evidence="1 2">
    <name type="scientific">Conger conger</name>
    <name type="common">Conger eel</name>
    <name type="synonym">Muraena conger</name>
    <dbReference type="NCBI Taxonomy" id="82655"/>
    <lineage>
        <taxon>Eukaryota</taxon>
        <taxon>Metazoa</taxon>
        <taxon>Chordata</taxon>
        <taxon>Craniata</taxon>
        <taxon>Vertebrata</taxon>
        <taxon>Euteleostomi</taxon>
        <taxon>Actinopterygii</taxon>
        <taxon>Neopterygii</taxon>
        <taxon>Teleostei</taxon>
        <taxon>Anguilliformes</taxon>
        <taxon>Congridae</taxon>
        <taxon>Conger</taxon>
    </lineage>
</organism>
<gene>
    <name evidence="1" type="ORF">COCON_G00080160</name>
</gene>
<comment type="caution">
    <text evidence="1">The sequence shown here is derived from an EMBL/GenBank/DDBJ whole genome shotgun (WGS) entry which is preliminary data.</text>
</comment>
<dbReference type="Gene3D" id="2.10.110.10">
    <property type="entry name" value="Cysteine Rich Protein"/>
    <property type="match status" value="1"/>
</dbReference>
<dbReference type="PANTHER" id="PTHR24213:SF0">
    <property type="entry name" value="ACTIN-BINDING LIM PROTEIN 3"/>
    <property type="match status" value="1"/>
</dbReference>
<accession>A0A9Q1DPI7</accession>
<dbReference type="GO" id="GO:0030032">
    <property type="term" value="P:lamellipodium assembly"/>
    <property type="evidence" value="ECO:0007669"/>
    <property type="project" value="TreeGrafter"/>
</dbReference>
<reference evidence="1" key="1">
    <citation type="journal article" date="2023" name="Science">
        <title>Genome structures resolve the early diversification of teleost fishes.</title>
        <authorList>
            <person name="Parey E."/>
            <person name="Louis A."/>
            <person name="Montfort J."/>
            <person name="Bouchez O."/>
            <person name="Roques C."/>
            <person name="Iampietro C."/>
            <person name="Lluch J."/>
            <person name="Castinel A."/>
            <person name="Donnadieu C."/>
            <person name="Desvignes T."/>
            <person name="Floi Bucao C."/>
            <person name="Jouanno E."/>
            <person name="Wen M."/>
            <person name="Mejri S."/>
            <person name="Dirks R."/>
            <person name="Jansen H."/>
            <person name="Henkel C."/>
            <person name="Chen W.J."/>
            <person name="Zahm M."/>
            <person name="Cabau C."/>
            <person name="Klopp C."/>
            <person name="Thompson A.W."/>
            <person name="Robinson-Rechavi M."/>
            <person name="Braasch I."/>
            <person name="Lecointre G."/>
            <person name="Bobe J."/>
            <person name="Postlethwait J.H."/>
            <person name="Berthelot C."/>
            <person name="Roest Crollius H."/>
            <person name="Guiguen Y."/>
        </authorList>
    </citation>
    <scope>NUCLEOTIDE SEQUENCE</scope>
    <source>
        <strain evidence="1">Concon-B</strain>
    </source>
</reference>
<dbReference type="OrthoDB" id="8939420at2759"/>
<dbReference type="SUPFAM" id="SSF57716">
    <property type="entry name" value="Glucocorticoid receptor-like (DNA-binding domain)"/>
    <property type="match status" value="1"/>
</dbReference>
<dbReference type="GO" id="GO:0001725">
    <property type="term" value="C:stress fiber"/>
    <property type="evidence" value="ECO:0007669"/>
    <property type="project" value="TreeGrafter"/>
</dbReference>
<proteinExistence type="predicted"/>
<dbReference type="GO" id="GO:0051015">
    <property type="term" value="F:actin filament binding"/>
    <property type="evidence" value="ECO:0007669"/>
    <property type="project" value="TreeGrafter"/>
</dbReference>
<dbReference type="InterPro" id="IPR051618">
    <property type="entry name" value="Actin-binding_LIM"/>
</dbReference>
<evidence type="ECO:0000313" key="1">
    <source>
        <dbReference type="EMBL" id="KAJ8276264.1"/>
    </source>
</evidence>